<dbReference type="PANTHER" id="PTHR21294:SF17">
    <property type="entry name" value="PROTEIN FIXA"/>
    <property type="match status" value="1"/>
</dbReference>
<dbReference type="OrthoDB" id="9804960at2"/>
<comment type="caution">
    <text evidence="3">The sequence shown here is derived from an EMBL/GenBank/DDBJ whole genome shotgun (WGS) entry which is preliminary data.</text>
</comment>
<dbReference type="CDD" id="cd01714">
    <property type="entry name" value="ETF_beta"/>
    <property type="match status" value="1"/>
</dbReference>
<dbReference type="SUPFAM" id="SSF52402">
    <property type="entry name" value="Adenine nucleotide alpha hydrolases-like"/>
    <property type="match status" value="1"/>
</dbReference>
<dbReference type="InterPro" id="IPR014730">
    <property type="entry name" value="ETF_a/b_N"/>
</dbReference>
<accession>A0A0J9ELU8</accession>
<dbReference type="AlphaFoldDB" id="A0A0J9ELU8"/>
<dbReference type="InterPro" id="IPR012255">
    <property type="entry name" value="ETF_b"/>
</dbReference>
<dbReference type="GO" id="GO:0009055">
    <property type="term" value="F:electron transfer activity"/>
    <property type="evidence" value="ECO:0007669"/>
    <property type="project" value="InterPro"/>
</dbReference>
<protein>
    <recommendedName>
        <fullName evidence="1">Electron transfer flavoprotein small subunit</fullName>
    </recommendedName>
</protein>
<dbReference type="Gene3D" id="3.40.50.620">
    <property type="entry name" value="HUPs"/>
    <property type="match status" value="1"/>
</dbReference>
<dbReference type="PATRIC" id="fig|742734.4.peg.4403"/>
<evidence type="ECO:0000259" key="2">
    <source>
        <dbReference type="SMART" id="SM00893"/>
    </source>
</evidence>
<dbReference type="PANTHER" id="PTHR21294">
    <property type="entry name" value="ELECTRON TRANSFER FLAVOPROTEIN BETA-SUBUNIT"/>
    <property type="match status" value="1"/>
</dbReference>
<dbReference type="Pfam" id="PF01012">
    <property type="entry name" value="ETF"/>
    <property type="match status" value="1"/>
</dbReference>
<feature type="domain" description="Electron transfer flavoprotein alpha/beta-subunit N-terminal" evidence="2">
    <location>
        <begin position="22"/>
        <end position="217"/>
    </location>
</feature>
<sequence>MNILVCIKQVPDTTEIKIDPVTNTLIRDGVPSIVNPFDGYALEAAARIKDANPDTKIVVVSMGPNQATNALKECLAIAADKAYLVSDRAFGGSDTLATSYILSHTIRKIEETEGKFDAIFCGKQAIDGDTAQVGPEIAEHLGLPQVTYALEAEAEGNTFRVLKEGPDYNMMIGITMPCLITFTKPGFDPRYPSIKRKMAANRAVIPVLTAADLPDIDLTRAGLKGSPTKVKKSFCPERKKGGVIIKEDSDQASAAKLVQVLSAACLI</sequence>
<dbReference type="InterPro" id="IPR014729">
    <property type="entry name" value="Rossmann-like_a/b/a_fold"/>
</dbReference>
<dbReference type="Proteomes" id="UP000037392">
    <property type="component" value="Unassembled WGS sequence"/>
</dbReference>
<name>A0A0J9ELU8_9FIRM</name>
<evidence type="ECO:0000256" key="1">
    <source>
        <dbReference type="ARBA" id="ARBA00042002"/>
    </source>
</evidence>
<organism evidence="3 4">
    <name type="scientific">[Clostridium] citroniae WAL-19142</name>
    <dbReference type="NCBI Taxonomy" id="742734"/>
    <lineage>
        <taxon>Bacteria</taxon>
        <taxon>Bacillati</taxon>
        <taxon>Bacillota</taxon>
        <taxon>Clostridia</taxon>
        <taxon>Lachnospirales</taxon>
        <taxon>Lachnospiraceae</taxon>
        <taxon>Enterocloster</taxon>
    </lineage>
</organism>
<proteinExistence type="predicted"/>
<dbReference type="EMBL" id="ADLK01000029">
    <property type="protein sequence ID" value="KMW16610.1"/>
    <property type="molecule type" value="Genomic_DNA"/>
</dbReference>
<reference evidence="3 4" key="1">
    <citation type="submission" date="2011-04" db="EMBL/GenBank/DDBJ databases">
        <title>The Genome Sequence of Clostridium citroniae WAL-19142.</title>
        <authorList>
            <consortium name="The Broad Institute Genome Sequencing Platform"/>
            <person name="Earl A."/>
            <person name="Ward D."/>
            <person name="Feldgarden M."/>
            <person name="Gevers D."/>
            <person name="Warren Y.A."/>
            <person name="Tyrrell K.L."/>
            <person name="Citron D.M."/>
            <person name="Goldstein E.J."/>
            <person name="Daigneault M."/>
            <person name="Allen-Vercoe E."/>
            <person name="Young S.K."/>
            <person name="Zeng Q."/>
            <person name="Gargeya S."/>
            <person name="Fitzgerald M."/>
            <person name="Haas B."/>
            <person name="Abouelleil A."/>
            <person name="Alvarado L."/>
            <person name="Arachchi H.M."/>
            <person name="Berlin A."/>
            <person name="Brown A."/>
            <person name="Chapman S.B."/>
            <person name="Chen Z."/>
            <person name="Dunbar C."/>
            <person name="Freedman E."/>
            <person name="Gearin G."/>
            <person name="Gellesch M."/>
            <person name="Goldberg J."/>
            <person name="Griggs A."/>
            <person name="Gujja S."/>
            <person name="Heilman E.R."/>
            <person name="Heiman D."/>
            <person name="Howarth C."/>
            <person name="Larson L."/>
            <person name="Lui A."/>
            <person name="MacDonald P.J."/>
            <person name="Mehta T."/>
            <person name="Montmayeur A."/>
            <person name="Murphy C."/>
            <person name="Neiman D."/>
            <person name="Pearson M."/>
            <person name="Priest M."/>
            <person name="Roberts A."/>
            <person name="Saif S."/>
            <person name="Shea T."/>
            <person name="Shenoy N."/>
            <person name="Sisk P."/>
            <person name="Stolte C."/>
            <person name="Sykes S."/>
            <person name="White J."/>
            <person name="Yandava C."/>
            <person name="Wortman J."/>
            <person name="Nusbaum C."/>
            <person name="Birren B."/>
        </authorList>
    </citation>
    <scope>NUCLEOTIDE SEQUENCE [LARGE SCALE GENOMIC DNA]</scope>
    <source>
        <strain evidence="3 4">WAL-19142</strain>
    </source>
</reference>
<dbReference type="PIRSF" id="PIRSF000090">
    <property type="entry name" value="Beta-ETF"/>
    <property type="match status" value="1"/>
</dbReference>
<dbReference type="GeneID" id="93161525"/>
<dbReference type="InterPro" id="IPR033948">
    <property type="entry name" value="ETF_beta_N"/>
</dbReference>
<dbReference type="RefSeq" id="WP_007863675.1">
    <property type="nucleotide sequence ID" value="NZ_KQ235881.1"/>
</dbReference>
<gene>
    <name evidence="3" type="ORF">HMPREF9470_04110</name>
</gene>
<evidence type="ECO:0000313" key="4">
    <source>
        <dbReference type="Proteomes" id="UP000037392"/>
    </source>
</evidence>
<dbReference type="SMART" id="SM00893">
    <property type="entry name" value="ETF"/>
    <property type="match status" value="1"/>
</dbReference>
<evidence type="ECO:0000313" key="3">
    <source>
        <dbReference type="EMBL" id="KMW16610.1"/>
    </source>
</evidence>